<dbReference type="PRINTS" id="PR00949">
    <property type="entry name" value="TYPE3IMAPROT"/>
</dbReference>
<dbReference type="RefSeq" id="WP_061833706.1">
    <property type="nucleotide sequence ID" value="NZ_LUKE01000001.1"/>
</dbReference>
<protein>
    <recommendedName>
        <fullName evidence="7">Flagellar biosynthesis protein FlhA</fullName>
    </recommendedName>
</protein>
<comment type="caution">
    <text evidence="8">The sequence shown here is derived from an EMBL/GenBank/DDBJ whole genome shotgun (WGS) entry which is preliminary data.</text>
</comment>
<dbReference type="OrthoDB" id="5287428at2"/>
<keyword evidence="7" id="KW-1006">Bacterial flagellum protein export</keyword>
<dbReference type="AlphaFoldDB" id="A0A150WNZ1"/>
<comment type="function">
    <text evidence="7">Required for formation of the rod structure of the flagellar apparatus. Together with FliI and FliH, may constitute the export apparatus of flagellin.</text>
</comment>
<comment type="caution">
    <text evidence="7">Lacks conserved residue(s) required for the propagation of feature annotation.</text>
</comment>
<name>A0A150WNZ1_BDEBC</name>
<evidence type="ECO:0000313" key="8">
    <source>
        <dbReference type="EMBL" id="KYG66140.1"/>
    </source>
</evidence>
<feature type="transmembrane region" description="Helical" evidence="7">
    <location>
        <begin position="75"/>
        <end position="95"/>
    </location>
</feature>
<dbReference type="InterPro" id="IPR006301">
    <property type="entry name" value="FlhA"/>
</dbReference>
<evidence type="ECO:0000256" key="1">
    <source>
        <dbReference type="ARBA" id="ARBA00004651"/>
    </source>
</evidence>
<comment type="similarity">
    <text evidence="2 7">Belongs to the FHIPEP (flagella/HR/invasion proteins export pore) family.</text>
</comment>
<keyword evidence="7" id="KW-0653">Protein transport</keyword>
<dbReference type="Gene3D" id="3.40.30.60">
    <property type="entry name" value="FHIPEP family, domain 1"/>
    <property type="match status" value="1"/>
</dbReference>
<dbReference type="InterPro" id="IPR042193">
    <property type="entry name" value="FHIPEP_3"/>
</dbReference>
<reference evidence="8 9" key="1">
    <citation type="submission" date="2016-03" db="EMBL/GenBank/DDBJ databases">
        <authorList>
            <person name="Ploux O."/>
        </authorList>
    </citation>
    <scope>NUCLEOTIDE SEQUENCE [LARGE SCALE GENOMIC DNA]</scope>
    <source>
        <strain evidence="8 9">R0</strain>
    </source>
</reference>
<evidence type="ECO:0000256" key="4">
    <source>
        <dbReference type="ARBA" id="ARBA00022692"/>
    </source>
</evidence>
<dbReference type="GO" id="GO:0005886">
    <property type="term" value="C:plasma membrane"/>
    <property type="evidence" value="ECO:0007669"/>
    <property type="project" value="UniProtKB-SubCell"/>
</dbReference>
<dbReference type="InterPro" id="IPR042196">
    <property type="entry name" value="FHIPEP_4"/>
</dbReference>
<feature type="transmembrane region" description="Helical" evidence="7">
    <location>
        <begin position="44"/>
        <end position="63"/>
    </location>
</feature>
<organism evidence="8 9">
    <name type="scientific">Bdellovibrio bacteriovorus</name>
    <dbReference type="NCBI Taxonomy" id="959"/>
    <lineage>
        <taxon>Bacteria</taxon>
        <taxon>Pseudomonadati</taxon>
        <taxon>Bdellovibrionota</taxon>
        <taxon>Bdellovibrionia</taxon>
        <taxon>Bdellovibrionales</taxon>
        <taxon>Pseudobdellovibrionaceae</taxon>
        <taxon>Bdellovibrio</taxon>
    </lineage>
</organism>
<keyword evidence="7" id="KW-0813">Transport</keyword>
<dbReference type="PANTHER" id="PTHR30161:SF1">
    <property type="entry name" value="FLAGELLAR BIOSYNTHESIS PROTEIN FLHA-RELATED"/>
    <property type="match status" value="1"/>
</dbReference>
<evidence type="ECO:0000256" key="7">
    <source>
        <dbReference type="RuleBase" id="RU364093"/>
    </source>
</evidence>
<keyword evidence="7" id="KW-1005">Bacterial flagellum biogenesis</keyword>
<evidence type="ECO:0000256" key="5">
    <source>
        <dbReference type="ARBA" id="ARBA00022989"/>
    </source>
</evidence>
<evidence type="ECO:0000256" key="6">
    <source>
        <dbReference type="ARBA" id="ARBA00023136"/>
    </source>
</evidence>
<comment type="subcellular location">
    <subcellularLocation>
        <location evidence="1 7">Cell membrane</location>
        <topology evidence="1 7">Multi-pass membrane protein</topology>
    </subcellularLocation>
</comment>
<dbReference type="PIRSF" id="PIRSF005419">
    <property type="entry name" value="FlhA"/>
    <property type="match status" value="1"/>
</dbReference>
<keyword evidence="4 7" id="KW-0812">Transmembrane</keyword>
<dbReference type="Pfam" id="PF00771">
    <property type="entry name" value="FHIPEP"/>
    <property type="match status" value="1"/>
</dbReference>
<dbReference type="EMBL" id="LUKE01000001">
    <property type="protein sequence ID" value="KYG66140.1"/>
    <property type="molecule type" value="Genomic_DNA"/>
</dbReference>
<keyword evidence="9" id="KW-1185">Reference proteome</keyword>
<feature type="transmembrane region" description="Helical" evidence="7">
    <location>
        <begin position="115"/>
        <end position="138"/>
    </location>
</feature>
<sequence length="699" mass="76008">MDQVFQFMKRFDKLTKNTDLLIAFGLLSVLAVMIIPLPPIMLDISLTFSLALSILILLVSIYTDRALDFTSFPSLLLMTTLFRLSLNVATTRLILTHGHEGERAAGEVIASFANFVVGGNYVIGFVMFIILMVINFMVITKGSGRVAEVAARFTLDAMPGKQMSIDAELNSGHITEAEARKRRKQIEGEADFYGAMDGASKFVRGDAIAGIIITMINILGGLAIGVIQKGLDMSTAAKYYTMLTIGDGLLAQIPALVISTAAGIIVTRTSNSDKDVGEEVTGQLFVKPRAVMISGGVLILMGLVPGLPTIPFLFMGAVLCGTAWIINKARAEKAADEKKASETALAAPKKENIETMLPLDMVELEVGYGLINIVESDQSGDLLERIVSIRKQFALDLGIVVPSIHIRDNLQLAPGEYRVMIKGNRVGGGTLRSDSLLAMDPGNVSERIDGIATKEPAFGLDAIWISPSRKEDAELAGYTVVDLPTVMATHLTEIVRSHAHELLGRQEASTLIENFKKSHPKVVEELIPDLLPLGSVVRVMQSLLKEQVSIRDLLTIFETLADEAPRTKDVEALTEQVRRGLARGITAKYTTEMGNIPVMTLHPHIEELIANSLLQTEQGVQLVMDPTTAHRLINEIARTVENHPEVASQPILLTSPTSRRHLYKLTSRFIPQLVVLSHNELSSDADVQAVALVEMSHAG</sequence>
<dbReference type="Gene3D" id="3.40.50.12790">
    <property type="entry name" value="FHIPEP family, domain 4"/>
    <property type="match status" value="1"/>
</dbReference>
<keyword evidence="6 7" id="KW-0472">Membrane</keyword>
<evidence type="ECO:0000256" key="2">
    <source>
        <dbReference type="ARBA" id="ARBA00008835"/>
    </source>
</evidence>
<dbReference type="InterPro" id="IPR025505">
    <property type="entry name" value="FHIPEP_CS"/>
</dbReference>
<evidence type="ECO:0000313" key="9">
    <source>
        <dbReference type="Proteomes" id="UP000075320"/>
    </source>
</evidence>
<dbReference type="Gene3D" id="1.10.8.540">
    <property type="entry name" value="FHIPEP family, domain 3"/>
    <property type="match status" value="1"/>
</dbReference>
<evidence type="ECO:0000256" key="3">
    <source>
        <dbReference type="ARBA" id="ARBA00022475"/>
    </source>
</evidence>
<dbReference type="PROSITE" id="PS00994">
    <property type="entry name" value="FHIPEP"/>
    <property type="match status" value="1"/>
</dbReference>
<gene>
    <name evidence="7 8" type="primary">flhA</name>
    <name evidence="8" type="ORF">AZI86_03500</name>
</gene>
<feature type="transmembrane region" description="Helical" evidence="7">
    <location>
        <begin position="239"/>
        <end position="266"/>
    </location>
</feature>
<dbReference type="GO" id="GO:0009306">
    <property type="term" value="P:protein secretion"/>
    <property type="evidence" value="ECO:0007669"/>
    <property type="project" value="InterPro"/>
</dbReference>
<dbReference type="InterPro" id="IPR001712">
    <property type="entry name" value="T3SS_FHIPEP"/>
</dbReference>
<accession>A0A150WNZ1</accession>
<dbReference type="Proteomes" id="UP000075320">
    <property type="component" value="Unassembled WGS sequence"/>
</dbReference>
<dbReference type="GO" id="GO:0044780">
    <property type="term" value="P:bacterial-type flagellum assembly"/>
    <property type="evidence" value="ECO:0007669"/>
    <property type="project" value="InterPro"/>
</dbReference>
<keyword evidence="5 7" id="KW-1133">Transmembrane helix</keyword>
<dbReference type="InterPro" id="IPR042194">
    <property type="entry name" value="FHIPEP_1"/>
</dbReference>
<feature type="transmembrane region" description="Helical" evidence="7">
    <location>
        <begin position="207"/>
        <end position="227"/>
    </location>
</feature>
<dbReference type="PANTHER" id="PTHR30161">
    <property type="entry name" value="FLAGELLAR EXPORT PROTEIN, MEMBRANE FLHA SUBUNIT-RELATED"/>
    <property type="match status" value="1"/>
</dbReference>
<proteinExistence type="inferred from homology"/>
<keyword evidence="3 7" id="KW-1003">Cell membrane</keyword>
<dbReference type="NCBIfam" id="TIGR01398">
    <property type="entry name" value="FlhA"/>
    <property type="match status" value="1"/>
</dbReference>
<feature type="transmembrane region" description="Helical" evidence="7">
    <location>
        <begin position="20"/>
        <end position="38"/>
    </location>
</feature>